<dbReference type="Proteomes" id="UP000663929">
    <property type="component" value="Chromosome"/>
</dbReference>
<evidence type="ECO:0000256" key="10">
    <source>
        <dbReference type="RuleBase" id="RU365087"/>
    </source>
</evidence>
<evidence type="ECO:0000256" key="5">
    <source>
        <dbReference type="ARBA" id="ARBA00022692"/>
    </source>
</evidence>
<keyword evidence="8 10" id="KW-0811">Translocation</keyword>
<protein>
    <recommendedName>
        <fullName evidence="10">Protein-export membrane protein SecG</fullName>
    </recommendedName>
</protein>
<feature type="compositionally biased region" description="Basic and acidic residues" evidence="11">
    <location>
        <begin position="145"/>
        <end position="167"/>
    </location>
</feature>
<evidence type="ECO:0000313" key="12">
    <source>
        <dbReference type="EMBL" id="QTD47705.1"/>
    </source>
</evidence>
<dbReference type="GO" id="GO:0015450">
    <property type="term" value="F:protein-transporting ATPase activity"/>
    <property type="evidence" value="ECO:0007669"/>
    <property type="project" value="UniProtKB-UniRule"/>
</dbReference>
<evidence type="ECO:0000256" key="11">
    <source>
        <dbReference type="SAM" id="MobiDB-lite"/>
    </source>
</evidence>
<comment type="subcellular location">
    <subcellularLocation>
        <location evidence="1 10">Cell membrane</location>
        <topology evidence="1 10">Multi-pass membrane protein</topology>
    </subcellularLocation>
</comment>
<reference evidence="12" key="1">
    <citation type="submission" date="2021-03" db="EMBL/GenBank/DDBJ databases">
        <title>Acanthopleuribacteraceae sp. M133.</title>
        <authorList>
            <person name="Wang G."/>
        </authorList>
    </citation>
    <scope>NUCLEOTIDE SEQUENCE</scope>
    <source>
        <strain evidence="12">M133</strain>
    </source>
</reference>
<evidence type="ECO:0000313" key="13">
    <source>
        <dbReference type="Proteomes" id="UP000663929"/>
    </source>
</evidence>
<organism evidence="12 13">
    <name type="scientific">Sulfidibacter corallicola</name>
    <dbReference type="NCBI Taxonomy" id="2818388"/>
    <lineage>
        <taxon>Bacteria</taxon>
        <taxon>Pseudomonadati</taxon>
        <taxon>Acidobacteriota</taxon>
        <taxon>Holophagae</taxon>
        <taxon>Acanthopleuribacterales</taxon>
        <taxon>Acanthopleuribacteraceae</taxon>
        <taxon>Sulfidibacter</taxon>
    </lineage>
</organism>
<dbReference type="Pfam" id="PF03840">
    <property type="entry name" value="SecG"/>
    <property type="match status" value="1"/>
</dbReference>
<sequence>MGFFFIIHCFLCVLLILVILFQDGKTGGLVSVADNSSSLFGAQGATSFLTKFTSAIAILFMVSSMFLAYRNSPDNQGIASGFTPTTQAPVESTVVPSNGNSGDAGSSTVLPEGIQAIDAEGNPINLKEAITNQEVITDPSQLPPDLREAEMQRIKEETEKAKKRAQEASEGNDP</sequence>
<dbReference type="GO" id="GO:0005886">
    <property type="term" value="C:plasma membrane"/>
    <property type="evidence" value="ECO:0007669"/>
    <property type="project" value="UniProtKB-SubCell"/>
</dbReference>
<dbReference type="NCBIfam" id="TIGR00810">
    <property type="entry name" value="secG"/>
    <property type="match status" value="1"/>
</dbReference>
<name>A0A8A4TM80_SULCO</name>
<comment type="function">
    <text evidence="10">Involved in protein export. Participates in an early event of protein translocation.</text>
</comment>
<dbReference type="GO" id="GO:0043952">
    <property type="term" value="P:protein transport by the Sec complex"/>
    <property type="evidence" value="ECO:0007669"/>
    <property type="project" value="TreeGrafter"/>
</dbReference>
<dbReference type="PANTHER" id="PTHR34182:SF1">
    <property type="entry name" value="PROTEIN-EXPORT MEMBRANE PROTEIN SECG"/>
    <property type="match status" value="1"/>
</dbReference>
<dbReference type="AlphaFoldDB" id="A0A8A4TM80"/>
<keyword evidence="9" id="KW-0472">Membrane</keyword>
<evidence type="ECO:0000256" key="7">
    <source>
        <dbReference type="ARBA" id="ARBA00022989"/>
    </source>
</evidence>
<dbReference type="EMBL" id="CP071793">
    <property type="protein sequence ID" value="QTD47705.1"/>
    <property type="molecule type" value="Genomic_DNA"/>
</dbReference>
<dbReference type="KEGG" id="scor:J3U87_19110"/>
<keyword evidence="5" id="KW-0812">Transmembrane</keyword>
<keyword evidence="6 10" id="KW-0653">Protein transport</keyword>
<comment type="similarity">
    <text evidence="2 10">Belongs to the SecG family.</text>
</comment>
<evidence type="ECO:0000256" key="4">
    <source>
        <dbReference type="ARBA" id="ARBA00022475"/>
    </source>
</evidence>
<dbReference type="GO" id="GO:0009306">
    <property type="term" value="P:protein secretion"/>
    <property type="evidence" value="ECO:0007669"/>
    <property type="project" value="UniProtKB-UniRule"/>
</dbReference>
<evidence type="ECO:0000256" key="8">
    <source>
        <dbReference type="ARBA" id="ARBA00023010"/>
    </source>
</evidence>
<accession>A0A8A4TM80</accession>
<keyword evidence="13" id="KW-1185">Reference proteome</keyword>
<feature type="region of interest" description="Disordered" evidence="11">
    <location>
        <begin position="89"/>
        <end position="108"/>
    </location>
</feature>
<keyword evidence="7" id="KW-1133">Transmembrane helix</keyword>
<dbReference type="InterPro" id="IPR004692">
    <property type="entry name" value="SecG"/>
</dbReference>
<keyword evidence="3 10" id="KW-0813">Transport</keyword>
<evidence type="ECO:0000256" key="3">
    <source>
        <dbReference type="ARBA" id="ARBA00022448"/>
    </source>
</evidence>
<evidence type="ECO:0000256" key="2">
    <source>
        <dbReference type="ARBA" id="ARBA00008445"/>
    </source>
</evidence>
<feature type="region of interest" description="Disordered" evidence="11">
    <location>
        <begin position="132"/>
        <end position="174"/>
    </location>
</feature>
<dbReference type="GO" id="GO:0065002">
    <property type="term" value="P:intracellular protein transmembrane transport"/>
    <property type="evidence" value="ECO:0007669"/>
    <property type="project" value="TreeGrafter"/>
</dbReference>
<evidence type="ECO:0000256" key="6">
    <source>
        <dbReference type="ARBA" id="ARBA00022927"/>
    </source>
</evidence>
<dbReference type="RefSeq" id="WP_237377372.1">
    <property type="nucleotide sequence ID" value="NZ_CP071793.1"/>
</dbReference>
<evidence type="ECO:0000256" key="1">
    <source>
        <dbReference type="ARBA" id="ARBA00004651"/>
    </source>
</evidence>
<dbReference type="PANTHER" id="PTHR34182">
    <property type="entry name" value="PROTEIN-EXPORT MEMBRANE PROTEIN SECG"/>
    <property type="match status" value="1"/>
</dbReference>
<proteinExistence type="inferred from homology"/>
<evidence type="ECO:0000256" key="9">
    <source>
        <dbReference type="ARBA" id="ARBA00023136"/>
    </source>
</evidence>
<keyword evidence="4 10" id="KW-1003">Cell membrane</keyword>
<gene>
    <name evidence="12" type="primary">secG</name>
    <name evidence="12" type="ORF">J3U87_19110</name>
</gene>